<organism evidence="1 2">
    <name type="scientific">Marinobacterium aestuarii</name>
    <dbReference type="NCBI Taxonomy" id="1821621"/>
    <lineage>
        <taxon>Bacteria</taxon>
        <taxon>Pseudomonadati</taxon>
        <taxon>Pseudomonadota</taxon>
        <taxon>Gammaproteobacteria</taxon>
        <taxon>Oceanospirillales</taxon>
        <taxon>Oceanospirillaceae</taxon>
        <taxon>Marinobacterium</taxon>
    </lineage>
</organism>
<dbReference type="OrthoDB" id="9840294at2"/>
<proteinExistence type="predicted"/>
<reference evidence="2" key="1">
    <citation type="submission" date="2016-05" db="EMBL/GenBank/DDBJ databases">
        <authorList>
            <person name="Baek K."/>
            <person name="Yang S.-J."/>
        </authorList>
    </citation>
    <scope>NUCLEOTIDE SEQUENCE [LARGE SCALE GENOMIC DNA]</scope>
    <source>
        <strain evidence="2">ST58-10</strain>
    </source>
</reference>
<dbReference type="AlphaFoldDB" id="A0A1A9EZL7"/>
<evidence type="ECO:0000313" key="2">
    <source>
        <dbReference type="Proteomes" id="UP000078070"/>
    </source>
</evidence>
<evidence type="ECO:0000313" key="1">
    <source>
        <dbReference type="EMBL" id="ANG63514.1"/>
    </source>
</evidence>
<reference evidence="1 2" key="2">
    <citation type="journal article" date="2018" name="Int. J. Syst. Evol. Microbiol.">
        <title>Marinobacterium aestuarii sp. nov., a benzene-degrading marine bacterium isolated from estuary sediment.</title>
        <authorList>
            <person name="Bae S.S."/>
            <person name="Jung J."/>
            <person name="Chung D."/>
            <person name="Baek K."/>
        </authorList>
    </citation>
    <scope>NUCLEOTIDE SEQUENCE [LARGE SCALE GENOMIC DNA]</scope>
    <source>
        <strain evidence="1 2">ST58-10</strain>
    </source>
</reference>
<dbReference type="KEGG" id="mars:A8C75_14225"/>
<dbReference type="RefSeq" id="WP_067383648.1">
    <property type="nucleotide sequence ID" value="NZ_CP015839.1"/>
</dbReference>
<name>A0A1A9EZL7_9GAMM</name>
<protein>
    <submittedName>
        <fullName evidence="1">Uncharacterized protein</fullName>
    </submittedName>
</protein>
<dbReference type="Proteomes" id="UP000078070">
    <property type="component" value="Chromosome"/>
</dbReference>
<gene>
    <name evidence="1" type="ORF">A8C75_14225</name>
</gene>
<keyword evidence="2" id="KW-1185">Reference proteome</keyword>
<sequence>MTNPHPVEIARMNAAVEIPNPLTQLELHCALDARDLSLALAQPPLVDELALECDADGALVVALGNLLGLERPLAVTDLQLCALPDGSRFSVLTLDSGNWLVVTGKDNPLPMLGLLKLHFHTVIPGAQPGSAQAHDSHGNQGMAFWLEPGERCQLLMRQANARCLAEYLGQPLQRGAKTC</sequence>
<dbReference type="EMBL" id="CP015839">
    <property type="protein sequence ID" value="ANG63514.1"/>
    <property type="molecule type" value="Genomic_DNA"/>
</dbReference>
<dbReference type="STRING" id="1821621.A8C75_14225"/>
<accession>A0A1A9EZL7</accession>